<keyword evidence="2" id="KW-1185">Reference proteome</keyword>
<protein>
    <submittedName>
        <fullName evidence="1">Unspecified product</fullName>
    </submittedName>
</protein>
<gene>
    <name evidence="1" type="ORF">LtaPh_2500700</name>
</gene>
<evidence type="ECO:0000313" key="1">
    <source>
        <dbReference type="EMBL" id="GET89096.1"/>
    </source>
</evidence>
<dbReference type="Proteomes" id="UP000419144">
    <property type="component" value="Unassembled WGS sequence"/>
</dbReference>
<proteinExistence type="predicted"/>
<name>A0A640KH99_LEITA</name>
<evidence type="ECO:0000313" key="2">
    <source>
        <dbReference type="Proteomes" id="UP000419144"/>
    </source>
</evidence>
<dbReference type="EMBL" id="BLBS01000034">
    <property type="protein sequence ID" value="GET89096.1"/>
    <property type="molecule type" value="Genomic_DNA"/>
</dbReference>
<sequence length="118" mass="13253">MDVPAARKLQHIAKAFASSSIQFNVTVAPHPTEADTFNVFFSMPTAEAPESPTFVTLTITEDALVEGGRSYTGFLEHQKWPLTIIIEDNGHLKDFPERCIDVAWEHKQSVSLTPLWRQ</sequence>
<reference evidence="1" key="1">
    <citation type="submission" date="2019-11" db="EMBL/GenBank/DDBJ databases">
        <title>Leishmania tarentolae CDS.</title>
        <authorList>
            <person name="Goto Y."/>
            <person name="Yamagishi J."/>
        </authorList>
    </citation>
    <scope>NUCLEOTIDE SEQUENCE [LARGE SCALE GENOMIC DNA]</scope>
    <source>
        <strain evidence="1">Parrot Tar II</strain>
    </source>
</reference>
<dbReference type="AlphaFoldDB" id="A0A640KH99"/>
<dbReference type="VEuPathDB" id="TriTrypDB:LtaPh_2500700"/>
<comment type="caution">
    <text evidence="1">The sequence shown here is derived from an EMBL/GenBank/DDBJ whole genome shotgun (WGS) entry which is preliminary data.</text>
</comment>
<accession>A0A640KH99</accession>
<dbReference type="OrthoDB" id="271222at2759"/>
<organism evidence="1 2">
    <name type="scientific">Leishmania tarentolae</name>
    <name type="common">Sauroleishmania tarentolae</name>
    <dbReference type="NCBI Taxonomy" id="5689"/>
    <lineage>
        <taxon>Eukaryota</taxon>
        <taxon>Discoba</taxon>
        <taxon>Euglenozoa</taxon>
        <taxon>Kinetoplastea</taxon>
        <taxon>Metakinetoplastina</taxon>
        <taxon>Trypanosomatida</taxon>
        <taxon>Trypanosomatidae</taxon>
        <taxon>Leishmaniinae</taxon>
        <taxon>Leishmania</taxon>
        <taxon>lizard Leishmania</taxon>
    </lineage>
</organism>